<protein>
    <submittedName>
        <fullName evidence="1">Uncharacterized protein</fullName>
    </submittedName>
</protein>
<reference evidence="1" key="1">
    <citation type="journal article" date="2019" name="Front. Microbiol.">
        <title>Arcobacter cryaerophilus Isolated From New Zealand Mussels Harbor a Putative Virulence Plasmid.</title>
        <authorList>
            <person name="On S.L.W."/>
            <person name="Althaus D."/>
            <person name="Miller W.G."/>
            <person name="Lizamore D."/>
            <person name="Wong S.G.L."/>
            <person name="Mathai A.J."/>
            <person name="Chelikani V."/>
            <person name="Carter G.P."/>
        </authorList>
    </citation>
    <scope>NUCLEOTIDE SEQUENCE</scope>
    <source>
        <strain evidence="1">M830MA</strain>
        <plasmid evidence="1">pM830MA</plasmid>
    </source>
</reference>
<evidence type="ECO:0000313" key="1">
    <source>
        <dbReference type="EMBL" id="QEI46292.1"/>
    </source>
</evidence>
<dbReference type="EMBL" id="MK715471">
    <property type="protein sequence ID" value="QEI46292.1"/>
    <property type="molecule type" value="Genomic_DNA"/>
</dbReference>
<dbReference type="AlphaFoldDB" id="A0A5C0E3U1"/>
<proteinExistence type="predicted"/>
<accession>A0A5C0E3U1</accession>
<name>A0A5C0E3U1_9BACT</name>
<gene>
    <name evidence="1" type="ORF">pM830MA_0113</name>
</gene>
<geneLocation type="plasmid" evidence="1">
    <name>pM830MA</name>
</geneLocation>
<sequence>MKDERIEKFISKLSQWAFLNHQISKKNIKKLTPALREYLYNDFKKRDDDLILTTIELENTKMINLYHQSNDFFITNNIKENIEIGTITPDWTKGLRHNFKHEEIYDYVSWFFHFVEQYLKRAKYIEVMGAIALVYNTPTSFYTSSGNYVRYSYEDGVKSILDKNSNNKIDMLSRKQILFTRILSLTNGYDHFIHKMLFNYVKALELNNANFLEETMTALDKTVNIAEQIIRERYGINEKNQKLALCQFLSLSRIETKSIEHLYQLRNYFGSHPSASKWWDFAELYPESEEVFFDVVSKIIIKILELESKNRIVVNNPDFWHNWFFDNWKMLWDTVWFEKIP</sequence>
<dbReference type="RefSeq" id="WP_148572011.1">
    <property type="nucleotide sequence ID" value="NZ_JAODCQ010000013.1"/>
</dbReference>
<keyword evidence="1" id="KW-0614">Plasmid</keyword>
<organism evidence="1">
    <name type="scientific">Aliarcobacter cryaerophilus</name>
    <dbReference type="NCBI Taxonomy" id="28198"/>
    <lineage>
        <taxon>Bacteria</taxon>
        <taxon>Pseudomonadati</taxon>
        <taxon>Campylobacterota</taxon>
        <taxon>Epsilonproteobacteria</taxon>
        <taxon>Campylobacterales</taxon>
        <taxon>Arcobacteraceae</taxon>
        <taxon>Aliarcobacter</taxon>
    </lineage>
</organism>